<dbReference type="Pfam" id="PF24572">
    <property type="entry name" value="RBD_RDR6"/>
    <property type="match status" value="1"/>
</dbReference>
<dbReference type="GO" id="GO:0030422">
    <property type="term" value="P:siRNA processing"/>
    <property type="evidence" value="ECO:0007669"/>
    <property type="project" value="TreeGrafter"/>
</dbReference>
<keyword evidence="2 8" id="KW-0696">RNA-directed RNA polymerase</keyword>
<dbReference type="InterPro" id="IPR007855">
    <property type="entry name" value="RDRP"/>
</dbReference>
<evidence type="ECO:0000259" key="12">
    <source>
        <dbReference type="Pfam" id="PF26252"/>
    </source>
</evidence>
<dbReference type="AlphaFoldDB" id="A0AAV7EQE3"/>
<dbReference type="PANTHER" id="PTHR23079">
    <property type="entry name" value="RNA-DEPENDENT RNA POLYMERASE"/>
    <property type="match status" value="1"/>
</dbReference>
<dbReference type="SUPFAM" id="SSF54928">
    <property type="entry name" value="RNA-binding domain, RBD"/>
    <property type="match status" value="1"/>
</dbReference>
<reference evidence="14 15" key="1">
    <citation type="submission" date="2021-07" db="EMBL/GenBank/DDBJ databases">
        <title>The Aristolochia fimbriata genome: insights into angiosperm evolution, floral development and chemical biosynthesis.</title>
        <authorList>
            <person name="Jiao Y."/>
        </authorList>
    </citation>
    <scope>NUCLEOTIDE SEQUENCE [LARGE SCALE GENOMIC DNA]</scope>
    <source>
        <strain evidence="14">IBCAS-2021</strain>
        <tissue evidence="14">Leaf</tissue>
    </source>
</reference>
<dbReference type="InterPro" id="IPR058751">
    <property type="entry name" value="RDRP_helical"/>
</dbReference>
<proteinExistence type="inferred from homology"/>
<evidence type="ECO:0000313" key="14">
    <source>
        <dbReference type="EMBL" id="KAG9451073.1"/>
    </source>
</evidence>
<dbReference type="GO" id="GO:0003968">
    <property type="term" value="F:RNA-directed RNA polymerase activity"/>
    <property type="evidence" value="ECO:0007669"/>
    <property type="project" value="UniProtKB-KW"/>
</dbReference>
<evidence type="ECO:0000259" key="13">
    <source>
        <dbReference type="Pfam" id="PF26253"/>
    </source>
</evidence>
<evidence type="ECO:0000313" key="15">
    <source>
        <dbReference type="Proteomes" id="UP000825729"/>
    </source>
</evidence>
<dbReference type="InterPro" id="IPR035979">
    <property type="entry name" value="RBD_domain_sf"/>
</dbReference>
<dbReference type="PANTHER" id="PTHR23079:SF18">
    <property type="entry name" value="RNA-DEPENDENT RNA POLYMERASE 6"/>
    <property type="match status" value="1"/>
</dbReference>
<evidence type="ECO:0000256" key="2">
    <source>
        <dbReference type="ARBA" id="ARBA00022484"/>
    </source>
</evidence>
<keyword evidence="6 8" id="KW-0943">RNA-mediated gene silencing</keyword>
<keyword evidence="4 8" id="KW-0548">Nucleotidyltransferase</keyword>
<dbReference type="Pfam" id="PF05183">
    <property type="entry name" value="RdRP"/>
    <property type="match status" value="1"/>
</dbReference>
<evidence type="ECO:0000256" key="6">
    <source>
        <dbReference type="ARBA" id="ARBA00023158"/>
    </source>
</evidence>
<keyword evidence="15" id="KW-1185">Reference proteome</keyword>
<dbReference type="GO" id="GO:0031380">
    <property type="term" value="C:nuclear RNA-directed RNA polymerase complex"/>
    <property type="evidence" value="ECO:0007669"/>
    <property type="project" value="TreeGrafter"/>
</dbReference>
<dbReference type="EC" id="2.7.7.48" evidence="8"/>
<dbReference type="Pfam" id="PF24577">
    <property type="entry name" value="RDR6_2nd"/>
    <property type="match status" value="1"/>
</dbReference>
<evidence type="ECO:0000259" key="11">
    <source>
        <dbReference type="Pfam" id="PF24577"/>
    </source>
</evidence>
<comment type="catalytic activity">
    <reaction evidence="7 8">
        <text>RNA(n) + a ribonucleoside 5'-triphosphate = RNA(n+1) + diphosphate</text>
        <dbReference type="Rhea" id="RHEA:21248"/>
        <dbReference type="Rhea" id="RHEA-COMP:14527"/>
        <dbReference type="Rhea" id="RHEA-COMP:17342"/>
        <dbReference type="ChEBI" id="CHEBI:33019"/>
        <dbReference type="ChEBI" id="CHEBI:61557"/>
        <dbReference type="ChEBI" id="CHEBI:140395"/>
        <dbReference type="EC" id="2.7.7.48"/>
    </reaction>
</comment>
<organism evidence="14 15">
    <name type="scientific">Aristolochia fimbriata</name>
    <name type="common">White veined hardy Dutchman's pipe vine</name>
    <dbReference type="NCBI Taxonomy" id="158543"/>
    <lineage>
        <taxon>Eukaryota</taxon>
        <taxon>Viridiplantae</taxon>
        <taxon>Streptophyta</taxon>
        <taxon>Embryophyta</taxon>
        <taxon>Tracheophyta</taxon>
        <taxon>Spermatophyta</taxon>
        <taxon>Magnoliopsida</taxon>
        <taxon>Magnoliidae</taxon>
        <taxon>Piperales</taxon>
        <taxon>Aristolochiaceae</taxon>
        <taxon>Aristolochia</taxon>
    </lineage>
</organism>
<comment type="similarity">
    <text evidence="1 8">Belongs to the RdRP family.</text>
</comment>
<accession>A0AAV7EQE3</accession>
<feature type="domain" description="RDRP C-terminal head" evidence="13">
    <location>
        <begin position="1020"/>
        <end position="1185"/>
    </location>
</feature>
<name>A0AAV7EQE3_ARIFI</name>
<evidence type="ECO:0000256" key="7">
    <source>
        <dbReference type="ARBA" id="ARBA00048744"/>
    </source>
</evidence>
<dbReference type="Pfam" id="PF26253">
    <property type="entry name" value="RdRP_head"/>
    <property type="match status" value="1"/>
</dbReference>
<dbReference type="Proteomes" id="UP000825729">
    <property type="component" value="Unassembled WGS sequence"/>
</dbReference>
<evidence type="ECO:0000256" key="8">
    <source>
        <dbReference type="RuleBase" id="RU363098"/>
    </source>
</evidence>
<keyword evidence="5 8" id="KW-0694">RNA-binding</keyword>
<dbReference type="InterPro" id="IPR058752">
    <property type="entry name" value="RDRP_C_head"/>
</dbReference>
<evidence type="ECO:0000256" key="3">
    <source>
        <dbReference type="ARBA" id="ARBA00022679"/>
    </source>
</evidence>
<dbReference type="Pfam" id="PF26252">
    <property type="entry name" value="RdRP_helical"/>
    <property type="match status" value="1"/>
</dbReference>
<dbReference type="InterPro" id="IPR057297">
    <property type="entry name" value="RDR6-like_2nd"/>
</dbReference>
<dbReference type="EMBL" id="JAINDJ010000004">
    <property type="protein sequence ID" value="KAG9451073.1"/>
    <property type="molecule type" value="Genomic_DNA"/>
</dbReference>
<comment type="caution">
    <text evidence="14">The sequence shown here is derived from an EMBL/GenBank/DDBJ whole genome shotgun (WGS) entry which is preliminary data.</text>
</comment>
<dbReference type="InterPro" id="IPR057298">
    <property type="entry name" value="RDR6-like_RBD"/>
</dbReference>
<evidence type="ECO:0000256" key="1">
    <source>
        <dbReference type="ARBA" id="ARBA00005762"/>
    </source>
</evidence>
<sequence length="1195" mass="135790">MGSMGNSEEAKALVVTQASFGGFDQRTSAKDLCDFLENNVGMIWRCRLKTSWTPPESYPNFGAAISKNGLMYEYQKVEPHAFVHFATPEAAKRASDAAGRSALVLNGRPLKVRLGMESLFRIKVRKTTDPYKFLNVKFEIGSMFRPNEFWAGWKGPDLGVEFLIDPFDDACRILLTKEIIFSFKSLNQQAVIKCNLKLEFKVREIIRMKHYIIRGQSVLLLELISSPLVYYRTADDDIFDPVPFNLLDDEDPWIRTTDFTSSRAIGRCNTYKISFSPRYSAKVENALAYLRQRKISEDHASYQLVTRDEPKYGCPSSNIFYYVPPKQGISFDVLFLVNCLAHRGIINQHQLSEAFFGLLRKHTPILNLVALRQMCSYKRPVFDVCKSLISIQEWLTKNPKLIKTSQIPDGSVEVRRLIITPTKAYCLPPVVELSNRVLRGYKDVADRFLRVTFTDEGMQQLSNSSLNFFVAPIVRDITSNSFSQKTTVFERVKSILSEGFHLCGRKYFFLAFSSNQLRDQSAWFFANDSETTVFSIRSWMGKFKDKNVAKNAARMGLCFSSTFATVNVPSERVKPIADIERNGFVFSDGIGKISMDLATEVAAKLQLMPVPPSAYQIRYAGYKGVVACWPVNNNGYQLFLRKSMDKFYSDHKIFEVVSWTCFQPGFLNRQNLTLLSALGVPDGVFEKMQDRMILKLNQILENADIAYEVLTTSCAEQGKNAAMMLSAGFRPHTEPYLRGMLSCLRSAQVGDLLHKTRIFVPLGRWLMGCFDELGVLEHGQCFIQVSCPSPEQSFNKHGSRFSGFKNNTKVITGPVAVARNPCLHPGDIRILEAVDAPGLQHLVDCLIFPQKGERPHTNEASGSDLDGDLYFVTWDENLIPPGRKSWAPMDYTPGKVKELSRPVNLKDIIDFFLKYIVTDSIGIISNAHVVHADLSDDGALDEKCLKLAELAAHAVDFPKTGKVVNMPQHLKPKVYPDFMGKHEFQTYRSNKILGRLYRKIKDVYNEDTPSMEPNSPCDLSYDIDLEVQGSAGFLLDAWDKKCSYDGALNALLGQYKVSNEEEVVTGHIWSMPKYSSRKQGDLKERLRRAYNVLRREFRNYFETLGPEYDQHTEDEKNVIYEQKASAWYQVTYHPRWVQRSVDSMLQDGVDVPVRLSFAWIATDYLVCVKVRAQGLREVDNSKPINALANYISERI</sequence>
<feature type="domain" description="RNA-dependent RNA polymerase 6-like RNA-binding" evidence="10">
    <location>
        <begin position="11"/>
        <end position="113"/>
    </location>
</feature>
<gene>
    <name evidence="14" type="ORF">H6P81_011038</name>
</gene>
<feature type="domain" description="RNA-dependent RNA polymerase 6-like second" evidence="11">
    <location>
        <begin position="132"/>
        <end position="295"/>
    </location>
</feature>
<evidence type="ECO:0000256" key="4">
    <source>
        <dbReference type="ARBA" id="ARBA00022695"/>
    </source>
</evidence>
<comment type="function">
    <text evidence="8">Probably involved in the RNA silencing pathway and required for the generation of small interfering RNAs (siRNAs).</text>
</comment>
<evidence type="ECO:0000259" key="10">
    <source>
        <dbReference type="Pfam" id="PF24572"/>
    </source>
</evidence>
<feature type="domain" description="RDRP helical" evidence="12">
    <location>
        <begin position="325"/>
        <end position="401"/>
    </location>
</feature>
<dbReference type="GO" id="GO:0003723">
    <property type="term" value="F:RNA binding"/>
    <property type="evidence" value="ECO:0007669"/>
    <property type="project" value="UniProtKB-KW"/>
</dbReference>
<evidence type="ECO:0000259" key="9">
    <source>
        <dbReference type="Pfam" id="PF05183"/>
    </source>
</evidence>
<feature type="domain" description="RDRP core" evidence="9">
    <location>
        <begin position="419"/>
        <end position="1000"/>
    </location>
</feature>
<evidence type="ECO:0000256" key="5">
    <source>
        <dbReference type="ARBA" id="ARBA00022884"/>
    </source>
</evidence>
<protein>
    <recommendedName>
        <fullName evidence="8">RNA-dependent RNA polymerase</fullName>
        <ecNumber evidence="8">2.7.7.48</ecNumber>
    </recommendedName>
</protein>
<dbReference type="InterPro" id="IPR057596">
    <property type="entry name" value="RDRP_core"/>
</dbReference>
<keyword evidence="3 8" id="KW-0808">Transferase</keyword>